<name>A0A4R2RCE9_9PSEU</name>
<dbReference type="GO" id="GO:0005524">
    <property type="term" value="F:ATP binding"/>
    <property type="evidence" value="ECO:0007669"/>
    <property type="project" value="UniProtKB-KW"/>
</dbReference>
<keyword evidence="11" id="KW-1185">Reference proteome</keyword>
<dbReference type="InterPro" id="IPR027417">
    <property type="entry name" value="P-loop_NTPase"/>
</dbReference>
<evidence type="ECO:0000313" key="11">
    <source>
        <dbReference type="Proteomes" id="UP000294911"/>
    </source>
</evidence>
<evidence type="ECO:0000256" key="8">
    <source>
        <dbReference type="ARBA" id="ARBA00023251"/>
    </source>
</evidence>
<evidence type="ECO:0000313" key="10">
    <source>
        <dbReference type="EMBL" id="TCP57105.1"/>
    </source>
</evidence>
<evidence type="ECO:0000259" key="9">
    <source>
        <dbReference type="PROSITE" id="PS50893"/>
    </source>
</evidence>
<keyword evidence="8" id="KW-0046">Antibiotic resistance</keyword>
<sequence>MAVLEVDGLRKQYDDTVVVDDVSFDVAQGEIFGILGPNGAGKTTTVECLEGLRVPDAGHVRVLGLDPHRERAKLRQVLGVQLQKGMLPEKLRVREALALYRSFYRDGADIDRLLDDLRLTEKRNTAFEDLSGGQAQRLAIALALVGKPRIAILDELTTGLDPRAREDTWELIEQIRATGVTVLLVTHFMAEAQRLCDRIAILDRGKVVALDTPGGLIAAAGAQQRVRFRTSESFDTAVLERLGEVSEVRAERGEMVVFGTGDLLRVVSTELANHGIAATETRVEHATLDDAFLAFTGRAMDAHENV</sequence>
<comment type="subcellular location">
    <subcellularLocation>
        <location evidence="1">Cell membrane</location>
        <topology evidence="1">Peripheral membrane protein</topology>
    </subcellularLocation>
</comment>
<evidence type="ECO:0000256" key="5">
    <source>
        <dbReference type="ARBA" id="ARBA00022840"/>
    </source>
</evidence>
<dbReference type="SMART" id="SM00382">
    <property type="entry name" value="AAA"/>
    <property type="match status" value="1"/>
</dbReference>
<gene>
    <name evidence="10" type="ORF">EV191_1011057</name>
</gene>
<dbReference type="PANTHER" id="PTHR42711">
    <property type="entry name" value="ABC TRANSPORTER ATP-BINDING PROTEIN"/>
    <property type="match status" value="1"/>
</dbReference>
<dbReference type="Gene3D" id="3.40.50.300">
    <property type="entry name" value="P-loop containing nucleotide triphosphate hydrolases"/>
    <property type="match status" value="1"/>
</dbReference>
<dbReference type="InterPro" id="IPR017871">
    <property type="entry name" value="ABC_transporter-like_CS"/>
</dbReference>
<keyword evidence="4" id="KW-0547">Nucleotide-binding</keyword>
<reference evidence="10 11" key="1">
    <citation type="submission" date="2019-03" db="EMBL/GenBank/DDBJ databases">
        <title>Genomic Encyclopedia of Type Strains, Phase IV (KMG-IV): sequencing the most valuable type-strain genomes for metagenomic binning, comparative biology and taxonomic classification.</title>
        <authorList>
            <person name="Goeker M."/>
        </authorList>
    </citation>
    <scope>NUCLEOTIDE SEQUENCE [LARGE SCALE GENOMIC DNA]</scope>
    <source>
        <strain evidence="10 11">DSM 45765</strain>
    </source>
</reference>
<dbReference type="EMBL" id="SLXQ01000001">
    <property type="protein sequence ID" value="TCP57105.1"/>
    <property type="molecule type" value="Genomic_DNA"/>
</dbReference>
<dbReference type="CDD" id="cd03230">
    <property type="entry name" value="ABC_DR_subfamily_A"/>
    <property type="match status" value="1"/>
</dbReference>
<comment type="caution">
    <text evidence="10">The sequence shown here is derived from an EMBL/GenBank/DDBJ whole genome shotgun (WGS) entry which is preliminary data.</text>
</comment>
<dbReference type="GO" id="GO:0046677">
    <property type="term" value="P:response to antibiotic"/>
    <property type="evidence" value="ECO:0007669"/>
    <property type="project" value="UniProtKB-KW"/>
</dbReference>
<evidence type="ECO:0000256" key="1">
    <source>
        <dbReference type="ARBA" id="ARBA00004202"/>
    </source>
</evidence>
<keyword evidence="2" id="KW-0813">Transport</keyword>
<evidence type="ECO:0000256" key="3">
    <source>
        <dbReference type="ARBA" id="ARBA00022475"/>
    </source>
</evidence>
<dbReference type="PROSITE" id="PS50893">
    <property type="entry name" value="ABC_TRANSPORTER_2"/>
    <property type="match status" value="1"/>
</dbReference>
<dbReference type="PROSITE" id="PS00211">
    <property type="entry name" value="ABC_TRANSPORTER_1"/>
    <property type="match status" value="1"/>
</dbReference>
<keyword evidence="5 10" id="KW-0067">ATP-binding</keyword>
<dbReference type="InterPro" id="IPR003439">
    <property type="entry name" value="ABC_transporter-like_ATP-bd"/>
</dbReference>
<dbReference type="Proteomes" id="UP000294911">
    <property type="component" value="Unassembled WGS sequence"/>
</dbReference>
<keyword evidence="7" id="KW-0472">Membrane</keyword>
<dbReference type="AlphaFoldDB" id="A0A4R2RCE9"/>
<organism evidence="10 11">
    <name type="scientific">Tamaricihabitans halophyticus</name>
    <dbReference type="NCBI Taxonomy" id="1262583"/>
    <lineage>
        <taxon>Bacteria</taxon>
        <taxon>Bacillati</taxon>
        <taxon>Actinomycetota</taxon>
        <taxon>Actinomycetes</taxon>
        <taxon>Pseudonocardiales</taxon>
        <taxon>Pseudonocardiaceae</taxon>
        <taxon>Tamaricihabitans</taxon>
    </lineage>
</organism>
<evidence type="ECO:0000256" key="6">
    <source>
        <dbReference type="ARBA" id="ARBA00022967"/>
    </source>
</evidence>
<dbReference type="InterPro" id="IPR003593">
    <property type="entry name" value="AAA+_ATPase"/>
</dbReference>
<dbReference type="OrthoDB" id="9804819at2"/>
<evidence type="ECO:0000256" key="2">
    <source>
        <dbReference type="ARBA" id="ARBA00022448"/>
    </source>
</evidence>
<dbReference type="GO" id="GO:0005886">
    <property type="term" value="C:plasma membrane"/>
    <property type="evidence" value="ECO:0007669"/>
    <property type="project" value="UniProtKB-SubCell"/>
</dbReference>
<feature type="domain" description="ABC transporter" evidence="9">
    <location>
        <begin position="4"/>
        <end position="229"/>
    </location>
</feature>
<dbReference type="PANTHER" id="PTHR42711:SF16">
    <property type="entry name" value="ABC TRANSPORTER ATP-BINDING PROTEIN"/>
    <property type="match status" value="1"/>
</dbReference>
<dbReference type="InterPro" id="IPR050763">
    <property type="entry name" value="ABC_transporter_ATP-binding"/>
</dbReference>
<accession>A0A4R2RCE9</accession>
<dbReference type="FunFam" id="3.40.50.300:FF:000589">
    <property type="entry name" value="ABC transporter, ATP-binding subunit"/>
    <property type="match status" value="1"/>
</dbReference>
<evidence type="ECO:0000256" key="7">
    <source>
        <dbReference type="ARBA" id="ARBA00023136"/>
    </source>
</evidence>
<keyword evidence="6" id="KW-1278">Translocase</keyword>
<dbReference type="SUPFAM" id="SSF52540">
    <property type="entry name" value="P-loop containing nucleoside triphosphate hydrolases"/>
    <property type="match status" value="1"/>
</dbReference>
<proteinExistence type="predicted"/>
<protein>
    <submittedName>
        <fullName evidence="10">ABC-2 type transport system ATP-binding protein</fullName>
    </submittedName>
</protein>
<dbReference type="GO" id="GO:0016887">
    <property type="term" value="F:ATP hydrolysis activity"/>
    <property type="evidence" value="ECO:0007669"/>
    <property type="project" value="InterPro"/>
</dbReference>
<keyword evidence="3" id="KW-1003">Cell membrane</keyword>
<dbReference type="RefSeq" id="WP_132875623.1">
    <property type="nucleotide sequence ID" value="NZ_SLXQ01000001.1"/>
</dbReference>
<dbReference type="Pfam" id="PF00005">
    <property type="entry name" value="ABC_tran"/>
    <property type="match status" value="1"/>
</dbReference>
<evidence type="ECO:0000256" key="4">
    <source>
        <dbReference type="ARBA" id="ARBA00022741"/>
    </source>
</evidence>